<dbReference type="EMBL" id="KF801670">
    <property type="protein sequence ID" value="AHF95043.1"/>
    <property type="molecule type" value="mRNA"/>
</dbReference>
<dbReference type="GO" id="GO:0005576">
    <property type="term" value="C:extracellular region"/>
    <property type="evidence" value="ECO:0007669"/>
    <property type="project" value="InterPro"/>
</dbReference>
<evidence type="ECO:0000256" key="1">
    <source>
        <dbReference type="ARBA" id="ARBA00023157"/>
    </source>
</evidence>
<dbReference type="AlphaFoldDB" id="W0JDD8"/>
<gene>
    <name evidence="4" type="primary">IGFBP5</name>
</gene>
<dbReference type="PANTHER" id="PTHR11551:SF13">
    <property type="entry name" value="INSULIN-LIKE GROWTH FACTOR-BINDING PROTEIN 2"/>
    <property type="match status" value="1"/>
</dbReference>
<sequence length="125" mass="14197">MRDSVLFLCVLCLTVSQILGVFRCPPCNKSPRCPHLPDGCERVTLPCRCCEECARRIGQTCSAYSPRCAAGLMCMNRRGEALERVPRIMKTYHGICQNVVVQPVVMENTDIEERRIGSKHYKHRV</sequence>
<feature type="domain" description="IGFBP N-terminal" evidence="3">
    <location>
        <begin position="20"/>
        <end position="99"/>
    </location>
</feature>
<dbReference type="SMART" id="SM00121">
    <property type="entry name" value="IB"/>
    <property type="match status" value="1"/>
</dbReference>
<dbReference type="PROSITE" id="PS51323">
    <property type="entry name" value="IGFBP_N_2"/>
    <property type="match status" value="1"/>
</dbReference>
<organism evidence="4">
    <name type="scientific">Mizuhopecten yessoensis</name>
    <name type="common">Japanese scallop</name>
    <name type="synonym">Patinopecten yessoensis</name>
    <dbReference type="NCBI Taxonomy" id="6573"/>
    <lineage>
        <taxon>Eukaryota</taxon>
        <taxon>Metazoa</taxon>
        <taxon>Spiralia</taxon>
        <taxon>Lophotrochozoa</taxon>
        <taxon>Mollusca</taxon>
        <taxon>Bivalvia</taxon>
        <taxon>Autobranchia</taxon>
        <taxon>Pteriomorphia</taxon>
        <taxon>Pectinida</taxon>
        <taxon>Pectinoidea</taxon>
        <taxon>Pectinidae</taxon>
        <taxon>Mizuhopecten</taxon>
    </lineage>
</organism>
<dbReference type="SUPFAM" id="SSF57184">
    <property type="entry name" value="Growth factor receptor domain"/>
    <property type="match status" value="1"/>
</dbReference>
<name>W0JDD8_MIZYE</name>
<dbReference type="InterPro" id="IPR000867">
    <property type="entry name" value="IGFBP-like"/>
</dbReference>
<dbReference type="OrthoDB" id="9984807at2759"/>
<dbReference type="EMBL" id="KF801669">
    <property type="protein sequence ID" value="AHF95042.1"/>
    <property type="molecule type" value="Genomic_DNA"/>
</dbReference>
<keyword evidence="1" id="KW-1015">Disulfide bond</keyword>
<feature type="chain" id="PRO_5007732771" evidence="2">
    <location>
        <begin position="21"/>
        <end position="125"/>
    </location>
</feature>
<reference evidence="4" key="1">
    <citation type="journal article" date="2014" name="PLoS ONE">
        <title>A Scallop IGF Binding Protein Gene: Molecular Characterization and Association of Variants with Growth Traits.</title>
        <authorList>
            <person name="Feng L."/>
            <person name="Li X."/>
            <person name="Yu Q."/>
            <person name="Ning X."/>
            <person name="Dou J."/>
            <person name="Zou J."/>
            <person name="Zhang L."/>
            <person name="Wang S."/>
            <person name="Hu X."/>
            <person name="Bao Z."/>
        </authorList>
    </citation>
    <scope>NUCLEOTIDE SEQUENCE</scope>
</reference>
<proteinExistence type="evidence at transcript level"/>
<evidence type="ECO:0000256" key="2">
    <source>
        <dbReference type="SAM" id="SignalP"/>
    </source>
</evidence>
<feature type="signal peptide" evidence="2">
    <location>
        <begin position="1"/>
        <end position="20"/>
    </location>
</feature>
<dbReference type="Gene3D" id="4.10.40.20">
    <property type="match status" value="1"/>
</dbReference>
<dbReference type="PANTHER" id="PTHR11551">
    <property type="entry name" value="INSULIN-LIKE GROWTH FACTOR BINDING PROTEIN"/>
    <property type="match status" value="1"/>
</dbReference>
<evidence type="ECO:0000313" key="4">
    <source>
        <dbReference type="EMBL" id="AHF95043.1"/>
    </source>
</evidence>
<evidence type="ECO:0000259" key="3">
    <source>
        <dbReference type="PROSITE" id="PS51323"/>
    </source>
</evidence>
<protein>
    <submittedName>
        <fullName evidence="4">Insulin-like growth factor binding protein 5</fullName>
    </submittedName>
</protein>
<dbReference type="InterPro" id="IPR009030">
    <property type="entry name" value="Growth_fac_rcpt_cys_sf"/>
</dbReference>
<dbReference type="Pfam" id="PF00219">
    <property type="entry name" value="IGFBP"/>
    <property type="match status" value="1"/>
</dbReference>
<accession>W0JDD8</accession>
<keyword evidence="2" id="KW-0732">Signal</keyword>